<proteinExistence type="predicted"/>
<reference evidence="1 2" key="1">
    <citation type="journal article" date="2018" name="Front. Plant Sci.">
        <title>Red Clover (Trifolium pratense) and Zigzag Clover (T. medium) - A Picture of Genomic Similarities and Differences.</title>
        <authorList>
            <person name="Dluhosova J."/>
            <person name="Istvanek J."/>
            <person name="Nedelnik J."/>
            <person name="Repkova J."/>
        </authorList>
    </citation>
    <scope>NUCLEOTIDE SEQUENCE [LARGE SCALE GENOMIC DNA]</scope>
    <source>
        <strain evidence="2">cv. 10/8</strain>
        <tissue evidence="1">Leaf</tissue>
    </source>
</reference>
<name>A0A392S086_9FABA</name>
<evidence type="ECO:0000313" key="2">
    <source>
        <dbReference type="Proteomes" id="UP000265520"/>
    </source>
</evidence>
<evidence type="ECO:0000313" key="1">
    <source>
        <dbReference type="EMBL" id="MCI42069.1"/>
    </source>
</evidence>
<organism evidence="1 2">
    <name type="scientific">Trifolium medium</name>
    <dbReference type="NCBI Taxonomy" id="97028"/>
    <lineage>
        <taxon>Eukaryota</taxon>
        <taxon>Viridiplantae</taxon>
        <taxon>Streptophyta</taxon>
        <taxon>Embryophyta</taxon>
        <taxon>Tracheophyta</taxon>
        <taxon>Spermatophyta</taxon>
        <taxon>Magnoliopsida</taxon>
        <taxon>eudicotyledons</taxon>
        <taxon>Gunneridae</taxon>
        <taxon>Pentapetalae</taxon>
        <taxon>rosids</taxon>
        <taxon>fabids</taxon>
        <taxon>Fabales</taxon>
        <taxon>Fabaceae</taxon>
        <taxon>Papilionoideae</taxon>
        <taxon>50 kb inversion clade</taxon>
        <taxon>NPAAA clade</taxon>
        <taxon>Hologalegina</taxon>
        <taxon>IRL clade</taxon>
        <taxon>Trifolieae</taxon>
        <taxon>Trifolium</taxon>
    </lineage>
</organism>
<accession>A0A392S086</accession>
<protein>
    <submittedName>
        <fullName evidence="1">Uncharacterized protein</fullName>
    </submittedName>
</protein>
<feature type="non-terminal residue" evidence="1">
    <location>
        <position position="58"/>
    </location>
</feature>
<comment type="caution">
    <text evidence="1">The sequence shown here is derived from an EMBL/GenBank/DDBJ whole genome shotgun (WGS) entry which is preliminary data.</text>
</comment>
<dbReference type="AlphaFoldDB" id="A0A392S086"/>
<sequence length="58" mass="6310">MGLTLVSASGLELRHYPMALTMAAVPKLVPEPVVTVLEVSMILAQFFVPLVVTHLHLQ</sequence>
<dbReference type="EMBL" id="LXQA010299791">
    <property type="protein sequence ID" value="MCI42069.1"/>
    <property type="molecule type" value="Genomic_DNA"/>
</dbReference>
<dbReference type="Proteomes" id="UP000265520">
    <property type="component" value="Unassembled WGS sequence"/>
</dbReference>
<keyword evidence="2" id="KW-1185">Reference proteome</keyword>